<organism evidence="1 2">
    <name type="scientific">Phyllostomus discolor</name>
    <name type="common">pale spear-nosed bat</name>
    <dbReference type="NCBI Taxonomy" id="89673"/>
    <lineage>
        <taxon>Eukaryota</taxon>
        <taxon>Metazoa</taxon>
        <taxon>Chordata</taxon>
        <taxon>Craniata</taxon>
        <taxon>Vertebrata</taxon>
        <taxon>Euteleostomi</taxon>
        <taxon>Mammalia</taxon>
        <taxon>Eutheria</taxon>
        <taxon>Laurasiatheria</taxon>
        <taxon>Chiroptera</taxon>
        <taxon>Yangochiroptera</taxon>
        <taxon>Phyllostomidae</taxon>
        <taxon>Phyllostominae</taxon>
        <taxon>Phyllostomus</taxon>
    </lineage>
</organism>
<proteinExistence type="predicted"/>
<gene>
    <name evidence="1" type="ORF">HJG60_008690</name>
</gene>
<sequence>MCQVCSSSSGSITGPNSAAGLPGVAGVLLGDLPPLRGDPNRPGPSLTQSCAVWDGLPLRHFLLLGLPSAPAHRVSSSGVYYGTCITFSVVKHPSRVCSVQRLQRHVRLVMVAPHQPGQGLQPAGVTGPLR</sequence>
<accession>A0A833Z1H7</accession>
<dbReference type="Proteomes" id="UP000664940">
    <property type="component" value="Unassembled WGS sequence"/>
</dbReference>
<comment type="caution">
    <text evidence="1">The sequence shown here is derived from an EMBL/GenBank/DDBJ whole genome shotgun (WGS) entry which is preliminary data.</text>
</comment>
<dbReference type="AlphaFoldDB" id="A0A833Z1H7"/>
<reference evidence="1 2" key="1">
    <citation type="journal article" date="2020" name="Nature">
        <title>Six reference-quality genomes reveal evolution of bat adaptations.</title>
        <authorList>
            <person name="Jebb D."/>
            <person name="Huang Z."/>
            <person name="Pippel M."/>
            <person name="Hughes G.M."/>
            <person name="Lavrichenko K."/>
            <person name="Devanna P."/>
            <person name="Winkler S."/>
            <person name="Jermiin L.S."/>
            <person name="Skirmuntt E.C."/>
            <person name="Katzourakis A."/>
            <person name="Burkitt-Gray L."/>
            <person name="Ray D.A."/>
            <person name="Sullivan K.A.M."/>
            <person name="Roscito J.G."/>
            <person name="Kirilenko B.M."/>
            <person name="Davalos L.M."/>
            <person name="Corthals A.P."/>
            <person name="Power M.L."/>
            <person name="Jones G."/>
            <person name="Ransome R.D."/>
            <person name="Dechmann D.K.N."/>
            <person name="Locatelli A.G."/>
            <person name="Puechmaille S.J."/>
            <person name="Fedrigo O."/>
            <person name="Jarvis E.D."/>
            <person name="Hiller M."/>
            <person name="Vernes S.C."/>
            <person name="Myers E.W."/>
            <person name="Teeling E.C."/>
        </authorList>
    </citation>
    <scope>NUCLEOTIDE SEQUENCE [LARGE SCALE GENOMIC DNA]</scope>
    <source>
        <strain evidence="1">Bat1K_MPI-CBG_1</strain>
    </source>
</reference>
<evidence type="ECO:0000313" key="1">
    <source>
        <dbReference type="EMBL" id="KAF6084428.1"/>
    </source>
</evidence>
<protein>
    <submittedName>
        <fullName evidence="1">Uncharacterized protein</fullName>
    </submittedName>
</protein>
<name>A0A833Z1H7_9CHIR</name>
<dbReference type="EMBL" id="JABVXQ010000012">
    <property type="protein sequence ID" value="KAF6084428.1"/>
    <property type="molecule type" value="Genomic_DNA"/>
</dbReference>
<evidence type="ECO:0000313" key="2">
    <source>
        <dbReference type="Proteomes" id="UP000664940"/>
    </source>
</evidence>